<gene>
    <name evidence="10" type="ORF">HS088_TW22G00066</name>
</gene>
<dbReference type="InterPro" id="IPR036770">
    <property type="entry name" value="Ankyrin_rpt-contain_sf"/>
</dbReference>
<feature type="transmembrane region" description="Helical" evidence="8">
    <location>
        <begin position="543"/>
        <end position="566"/>
    </location>
</feature>
<keyword evidence="6 8" id="KW-0472">Membrane</keyword>
<accession>A0A7J7BX33</accession>
<dbReference type="InParanoid" id="A0A7J7BX33"/>
<dbReference type="SUPFAM" id="SSF48403">
    <property type="entry name" value="Ankyrin repeat"/>
    <property type="match status" value="2"/>
</dbReference>
<comment type="subcellular location">
    <subcellularLocation>
        <location evidence="1">Membrane</location>
        <topology evidence="1">Multi-pass membrane protein</topology>
    </subcellularLocation>
</comment>
<sequence length="712" mass="79197">MSSMDRVEISFEDPNWRRWNQHTESLKKKVFPTMTLGASKMMERTLREAVVAGDIDGFIERLERFMLEKQLAANVIVEQPSPIGNTLLHIAADSRKVEITQLLAHHFPNLLPKLNYQGNSALHLAARAKKHEKTNHQVDIALYLAGRAKMLETVKVLVNIAKTLPPSTTSDDTFMMIKNEKGNTALHEAVIQEIQEVAFTDLPEAVMQERHKVAYWLIQADHEAAYCVNEEGKSPLYLATELGNKNMLTLLLEEIATDGDGYAVLEKLKGEKSPVDAALLHENSGMLKEISIKKPELLHYIDKEGKSPFHYAASIGSVEGIKFLLKAKEDGALVRDNNGFYPIHEACKNGHVDVVRLLLELWSDPGEFLTNKGQNIFHVAAESGEETVVRYLLHAQKLADFVVEMVNQKDKEGNTPLHLATLHARSIVVFRLVREKNVDNKLKNGANLTAYDLAVEQSTIVDLGSSEKSKLEAMGKATGSELQGRKTLMVDDHQKKSNLSGWKLRESYERMMTLSILQYAAHAPLSDKLRVQPRPPSKEDVSASINSLIVVATLVAGATFAASVAIPGGDSEKETKNYRYAFLIFNTMAMNMAIIAAIILCWAQQGDINIASLAAWGVSWIVGGSLYMLCFAFLSAVLIAVSKYTTFAWIVVVIEGVYIVFHTVLLVPLVMPSRIKQMLIRLFYLVLFSVYYIVVRLGKRSALGGKKSTSNP</sequence>
<dbReference type="Pfam" id="PF13962">
    <property type="entry name" value="PGG"/>
    <property type="match status" value="1"/>
</dbReference>
<evidence type="ECO:0000256" key="4">
    <source>
        <dbReference type="ARBA" id="ARBA00022989"/>
    </source>
</evidence>
<feature type="transmembrane region" description="Helical" evidence="8">
    <location>
        <begin position="578"/>
        <end position="603"/>
    </location>
</feature>
<reference evidence="10 11" key="1">
    <citation type="journal article" date="2020" name="Nat. Commun.">
        <title>Genome of Tripterygium wilfordii and identification of cytochrome P450 involved in triptolide biosynthesis.</title>
        <authorList>
            <person name="Tu L."/>
            <person name="Su P."/>
            <person name="Zhang Z."/>
            <person name="Gao L."/>
            <person name="Wang J."/>
            <person name="Hu T."/>
            <person name="Zhou J."/>
            <person name="Zhang Y."/>
            <person name="Zhao Y."/>
            <person name="Liu Y."/>
            <person name="Song Y."/>
            <person name="Tong Y."/>
            <person name="Lu Y."/>
            <person name="Yang J."/>
            <person name="Xu C."/>
            <person name="Jia M."/>
            <person name="Peters R.J."/>
            <person name="Huang L."/>
            <person name="Gao W."/>
        </authorList>
    </citation>
    <scope>NUCLEOTIDE SEQUENCE [LARGE SCALE GENOMIC DNA]</scope>
    <source>
        <strain evidence="11">cv. XIE 37</strain>
        <tissue evidence="10">Leaf</tissue>
    </source>
</reference>
<feature type="repeat" description="ANK" evidence="7">
    <location>
        <begin position="231"/>
        <end position="253"/>
    </location>
</feature>
<dbReference type="PROSITE" id="PS50088">
    <property type="entry name" value="ANK_REPEAT"/>
    <property type="match status" value="4"/>
</dbReference>
<dbReference type="Gene3D" id="1.25.40.20">
    <property type="entry name" value="Ankyrin repeat-containing domain"/>
    <property type="match status" value="2"/>
</dbReference>
<dbReference type="AlphaFoldDB" id="A0A7J7BX33"/>
<feature type="repeat" description="ANK" evidence="7">
    <location>
        <begin position="412"/>
        <end position="445"/>
    </location>
</feature>
<evidence type="ECO:0000256" key="7">
    <source>
        <dbReference type="PROSITE-ProRule" id="PRU00023"/>
    </source>
</evidence>
<dbReference type="PANTHER" id="PTHR24186">
    <property type="entry name" value="PROTEIN PHOSPHATASE 1 REGULATORY SUBUNIT"/>
    <property type="match status" value="1"/>
</dbReference>
<organism evidence="10 11">
    <name type="scientific">Tripterygium wilfordii</name>
    <name type="common">Thunder God vine</name>
    <dbReference type="NCBI Taxonomy" id="458696"/>
    <lineage>
        <taxon>Eukaryota</taxon>
        <taxon>Viridiplantae</taxon>
        <taxon>Streptophyta</taxon>
        <taxon>Embryophyta</taxon>
        <taxon>Tracheophyta</taxon>
        <taxon>Spermatophyta</taxon>
        <taxon>Magnoliopsida</taxon>
        <taxon>eudicotyledons</taxon>
        <taxon>Gunneridae</taxon>
        <taxon>Pentapetalae</taxon>
        <taxon>rosids</taxon>
        <taxon>fabids</taxon>
        <taxon>Celastrales</taxon>
        <taxon>Celastraceae</taxon>
        <taxon>Tripterygium</taxon>
    </lineage>
</organism>
<dbReference type="Pfam" id="PF12796">
    <property type="entry name" value="Ank_2"/>
    <property type="match status" value="2"/>
</dbReference>
<dbReference type="InterPro" id="IPR002110">
    <property type="entry name" value="Ankyrin_rpt"/>
</dbReference>
<proteinExistence type="predicted"/>
<comment type="caution">
    <text evidence="10">The sequence shown here is derived from an EMBL/GenBank/DDBJ whole genome shotgun (WGS) entry which is preliminary data.</text>
</comment>
<evidence type="ECO:0000256" key="5">
    <source>
        <dbReference type="ARBA" id="ARBA00023043"/>
    </source>
</evidence>
<dbReference type="EMBL" id="JAAARO010000022">
    <property type="protein sequence ID" value="KAF5726388.1"/>
    <property type="molecule type" value="Genomic_DNA"/>
</dbReference>
<dbReference type="PANTHER" id="PTHR24186:SF46">
    <property type="entry name" value="PROTEIN ACCELERATED CELL DEATH 6-LIKE"/>
    <property type="match status" value="1"/>
</dbReference>
<feature type="repeat" description="ANK" evidence="7">
    <location>
        <begin position="338"/>
        <end position="360"/>
    </location>
</feature>
<keyword evidence="3" id="KW-0677">Repeat</keyword>
<dbReference type="PROSITE" id="PS50297">
    <property type="entry name" value="ANK_REP_REGION"/>
    <property type="match status" value="3"/>
</dbReference>
<protein>
    <recommendedName>
        <fullName evidence="9">PGG domain-containing protein</fullName>
    </recommendedName>
</protein>
<evidence type="ECO:0000256" key="8">
    <source>
        <dbReference type="SAM" id="Phobius"/>
    </source>
</evidence>
<keyword evidence="5 7" id="KW-0040">ANK repeat</keyword>
<evidence type="ECO:0000256" key="2">
    <source>
        <dbReference type="ARBA" id="ARBA00022692"/>
    </source>
</evidence>
<name>A0A7J7BX33_TRIWF</name>
<evidence type="ECO:0000256" key="6">
    <source>
        <dbReference type="ARBA" id="ARBA00023136"/>
    </source>
</evidence>
<dbReference type="OrthoDB" id="598775at2759"/>
<evidence type="ECO:0000259" key="9">
    <source>
        <dbReference type="Pfam" id="PF13962"/>
    </source>
</evidence>
<keyword evidence="11" id="KW-1185">Reference proteome</keyword>
<dbReference type="InterPro" id="IPR026961">
    <property type="entry name" value="PGG_dom"/>
</dbReference>
<dbReference type="GO" id="GO:0005886">
    <property type="term" value="C:plasma membrane"/>
    <property type="evidence" value="ECO:0007669"/>
    <property type="project" value="TreeGrafter"/>
</dbReference>
<feature type="repeat" description="ANK" evidence="7">
    <location>
        <begin position="304"/>
        <end position="336"/>
    </location>
</feature>
<evidence type="ECO:0000256" key="3">
    <source>
        <dbReference type="ARBA" id="ARBA00022737"/>
    </source>
</evidence>
<dbReference type="Proteomes" id="UP000593562">
    <property type="component" value="Unassembled WGS sequence"/>
</dbReference>
<keyword evidence="2 8" id="KW-0812">Transmembrane</keyword>
<feature type="domain" description="PGG" evidence="9">
    <location>
        <begin position="539"/>
        <end position="638"/>
    </location>
</feature>
<feature type="transmembrane region" description="Helical" evidence="8">
    <location>
        <begin position="647"/>
        <end position="671"/>
    </location>
</feature>
<evidence type="ECO:0000313" key="11">
    <source>
        <dbReference type="Proteomes" id="UP000593562"/>
    </source>
</evidence>
<keyword evidence="4 8" id="KW-1133">Transmembrane helix</keyword>
<feature type="transmembrane region" description="Helical" evidence="8">
    <location>
        <begin position="615"/>
        <end position="641"/>
    </location>
</feature>
<dbReference type="SMART" id="SM00248">
    <property type="entry name" value="ANK"/>
    <property type="match status" value="8"/>
</dbReference>
<evidence type="ECO:0000256" key="1">
    <source>
        <dbReference type="ARBA" id="ARBA00004141"/>
    </source>
</evidence>
<evidence type="ECO:0000313" key="10">
    <source>
        <dbReference type="EMBL" id="KAF5726388.1"/>
    </source>
</evidence>
<feature type="transmembrane region" description="Helical" evidence="8">
    <location>
        <begin position="678"/>
        <end position="695"/>
    </location>
</feature>